<dbReference type="HAMAP" id="MF_01151">
    <property type="entry name" value="GrpE"/>
    <property type="match status" value="1"/>
</dbReference>
<comment type="caution">
    <text evidence="5">The sequence shown here is derived from an EMBL/GenBank/DDBJ whole genome shotgun (WGS) entry which is preliminary data.</text>
</comment>
<organism evidence="5 6">
    <name type="scientific">Candidatus Uhrbacteria bacterium RIFCSPLOWO2_02_FULL_49_11</name>
    <dbReference type="NCBI Taxonomy" id="1802409"/>
    <lineage>
        <taxon>Bacteria</taxon>
        <taxon>Candidatus Uhriibacteriota</taxon>
    </lineage>
</organism>
<gene>
    <name evidence="3" type="primary">grpE</name>
    <name evidence="5" type="ORF">A3I42_04560</name>
</gene>
<dbReference type="AlphaFoldDB" id="A0A1F7VEB8"/>
<comment type="subunit">
    <text evidence="3">Homodimer.</text>
</comment>
<evidence type="ECO:0000256" key="1">
    <source>
        <dbReference type="ARBA" id="ARBA00009054"/>
    </source>
</evidence>
<dbReference type="InterPro" id="IPR013805">
    <property type="entry name" value="GrpE_CC"/>
</dbReference>
<dbReference type="Proteomes" id="UP000178264">
    <property type="component" value="Unassembled WGS sequence"/>
</dbReference>
<keyword evidence="3" id="KW-0346">Stress response</keyword>
<evidence type="ECO:0000256" key="4">
    <source>
        <dbReference type="RuleBase" id="RU004478"/>
    </source>
</evidence>
<dbReference type="GO" id="GO:0000774">
    <property type="term" value="F:adenyl-nucleotide exchange factor activity"/>
    <property type="evidence" value="ECO:0007669"/>
    <property type="project" value="InterPro"/>
</dbReference>
<protein>
    <recommendedName>
        <fullName evidence="3">Protein GrpE</fullName>
    </recommendedName>
    <alternativeName>
        <fullName evidence="3">HSP-70 cofactor</fullName>
    </alternativeName>
</protein>
<dbReference type="PANTHER" id="PTHR21237">
    <property type="entry name" value="GRPE PROTEIN"/>
    <property type="match status" value="1"/>
</dbReference>
<dbReference type="GO" id="GO:0042803">
    <property type="term" value="F:protein homodimerization activity"/>
    <property type="evidence" value="ECO:0007669"/>
    <property type="project" value="InterPro"/>
</dbReference>
<dbReference type="PRINTS" id="PR00773">
    <property type="entry name" value="GRPEPROTEIN"/>
</dbReference>
<sequence>MDEGNSNKTIATPAMSVNPAHETDQPTITEVNITIPKTEYEKLKTQAAEYLDGWKRAKADYINFKKETDERQSEFVKFSAQTALMGLIPIYDHLKAAFAHLPPERNEDPWIDGVLKIKQEFASYLRDAGIEEIPTLNKPFDPTKHESVGIEINKDVPIHTVVKEIKGGYTLYGKVIIPARVVISEQEEQSNATPKVGTNEKSQT</sequence>
<reference evidence="5 6" key="1">
    <citation type="journal article" date="2016" name="Nat. Commun.">
        <title>Thousands of microbial genomes shed light on interconnected biogeochemical processes in an aquifer system.</title>
        <authorList>
            <person name="Anantharaman K."/>
            <person name="Brown C.T."/>
            <person name="Hug L.A."/>
            <person name="Sharon I."/>
            <person name="Castelle C.J."/>
            <person name="Probst A.J."/>
            <person name="Thomas B.C."/>
            <person name="Singh A."/>
            <person name="Wilkins M.J."/>
            <person name="Karaoz U."/>
            <person name="Brodie E.L."/>
            <person name="Williams K.H."/>
            <person name="Hubbard S.S."/>
            <person name="Banfield J.F."/>
        </authorList>
    </citation>
    <scope>NUCLEOTIDE SEQUENCE [LARGE SCALE GENOMIC DNA]</scope>
</reference>
<dbReference type="InterPro" id="IPR009012">
    <property type="entry name" value="GrpE_head"/>
</dbReference>
<evidence type="ECO:0000313" key="6">
    <source>
        <dbReference type="Proteomes" id="UP000178264"/>
    </source>
</evidence>
<comment type="similarity">
    <text evidence="1 3 4">Belongs to the GrpE family.</text>
</comment>
<dbReference type="Gene3D" id="3.90.20.20">
    <property type="match status" value="1"/>
</dbReference>
<evidence type="ECO:0000256" key="2">
    <source>
        <dbReference type="ARBA" id="ARBA00023186"/>
    </source>
</evidence>
<dbReference type="InterPro" id="IPR000740">
    <property type="entry name" value="GrpE"/>
</dbReference>
<dbReference type="GO" id="GO:0051087">
    <property type="term" value="F:protein-folding chaperone binding"/>
    <property type="evidence" value="ECO:0007669"/>
    <property type="project" value="InterPro"/>
</dbReference>
<dbReference type="CDD" id="cd00446">
    <property type="entry name" value="GrpE"/>
    <property type="match status" value="1"/>
</dbReference>
<dbReference type="Pfam" id="PF01025">
    <property type="entry name" value="GrpE"/>
    <property type="match status" value="1"/>
</dbReference>
<dbReference type="GO" id="GO:0005737">
    <property type="term" value="C:cytoplasm"/>
    <property type="evidence" value="ECO:0007669"/>
    <property type="project" value="UniProtKB-SubCell"/>
</dbReference>
<dbReference type="SUPFAM" id="SSF51064">
    <property type="entry name" value="Head domain of nucleotide exchange factor GrpE"/>
    <property type="match status" value="1"/>
</dbReference>
<accession>A0A1F7VEB8</accession>
<name>A0A1F7VEB8_9BACT</name>
<dbReference type="SUPFAM" id="SSF58014">
    <property type="entry name" value="Coiled-coil domain of nucleotide exchange factor GrpE"/>
    <property type="match status" value="1"/>
</dbReference>
<keyword evidence="2 3" id="KW-0143">Chaperone</keyword>
<evidence type="ECO:0000313" key="5">
    <source>
        <dbReference type="EMBL" id="OGL88859.1"/>
    </source>
</evidence>
<comment type="subcellular location">
    <subcellularLocation>
        <location evidence="3">Cytoplasm</location>
    </subcellularLocation>
</comment>
<proteinExistence type="inferred from homology"/>
<evidence type="ECO:0000256" key="3">
    <source>
        <dbReference type="HAMAP-Rule" id="MF_01151"/>
    </source>
</evidence>
<dbReference type="GO" id="GO:0006457">
    <property type="term" value="P:protein folding"/>
    <property type="evidence" value="ECO:0007669"/>
    <property type="project" value="InterPro"/>
</dbReference>
<comment type="function">
    <text evidence="3">Participates actively in the response to hyperosmotic and heat shock by preventing the aggregation of stress-denatured proteins, in association with DnaK and GrpE. It is the nucleotide exchange factor for DnaK and may function as a thermosensor. Unfolded proteins bind initially to DnaJ; upon interaction with the DnaJ-bound protein, DnaK hydrolyzes its bound ATP, resulting in the formation of a stable complex. GrpE releases ADP from DnaK; ATP binding to DnaK triggers the release of the substrate protein, thus completing the reaction cycle. Several rounds of ATP-dependent interactions between DnaJ, DnaK and GrpE are required for fully efficient folding.</text>
</comment>
<dbReference type="Gene3D" id="2.30.22.10">
    <property type="entry name" value="Head domain of nucleotide exchange factor GrpE"/>
    <property type="match status" value="1"/>
</dbReference>
<keyword evidence="3" id="KW-0963">Cytoplasm</keyword>
<dbReference type="EMBL" id="MGER01000008">
    <property type="protein sequence ID" value="OGL88859.1"/>
    <property type="molecule type" value="Genomic_DNA"/>
</dbReference>
<dbReference type="PANTHER" id="PTHR21237:SF23">
    <property type="entry name" value="GRPE PROTEIN HOMOLOG, MITOCHONDRIAL"/>
    <property type="match status" value="1"/>
</dbReference>
<dbReference type="GO" id="GO:0051082">
    <property type="term" value="F:unfolded protein binding"/>
    <property type="evidence" value="ECO:0007669"/>
    <property type="project" value="TreeGrafter"/>
</dbReference>